<comment type="caution">
    <text evidence="2">The sequence shown here is derived from an EMBL/GenBank/DDBJ whole genome shotgun (WGS) entry which is preliminary data.</text>
</comment>
<protein>
    <recommendedName>
        <fullName evidence="1">Type I restriction enzyme HindI endonuclease subunit-like C-terminal domain-containing protein</fullName>
    </recommendedName>
</protein>
<keyword evidence="3" id="KW-1185">Reference proteome</keyword>
<accession>A0A395QYA6</accession>
<dbReference type="InterPro" id="IPR021810">
    <property type="entry name" value="T1RH-like_C"/>
</dbReference>
<dbReference type="AlphaFoldDB" id="A0A395QYA6"/>
<reference evidence="2 3" key="1">
    <citation type="journal article" date="2018" name="Syst. Appl. Microbiol.">
        <title>Pseudomonas gallaeciensis sp. nov., isolated from crude-oil-contaminated intertidal sand samples after the Prestige oil spill.</title>
        <authorList>
            <person name="Mulet M."/>
            <person name="Sanchez D."/>
            <person name="Rodriguez A.C."/>
            <person name="Nogales B."/>
            <person name="Bosch R."/>
            <person name="Busquets A."/>
            <person name="Gomila M."/>
            <person name="Lalucat J."/>
            <person name="Garcia-Valdes E."/>
        </authorList>
    </citation>
    <scope>NUCLEOTIDE SEQUENCE [LARGE SCALE GENOMIC DNA]</scope>
    <source>
        <strain evidence="2 3">V113</strain>
    </source>
</reference>
<organism evidence="2 3">
    <name type="scientific">Pseudomonas abyssi</name>
    <dbReference type="NCBI Taxonomy" id="170540"/>
    <lineage>
        <taxon>Bacteria</taxon>
        <taxon>Pseudomonadati</taxon>
        <taxon>Pseudomonadota</taxon>
        <taxon>Gammaproteobacteria</taxon>
        <taxon>Pseudomonadales</taxon>
        <taxon>Pseudomonadaceae</taxon>
        <taxon>Pseudomonas</taxon>
    </lineage>
</organism>
<sequence>MDIFDDDYLAKIEKIKLPNTRIKLLQHLLAKHGYPPVDRDEVYKEIFEQAENYKTHRASLSAS</sequence>
<dbReference type="Pfam" id="PF11867">
    <property type="entry name" value="T1RH-like_C"/>
    <property type="match status" value="1"/>
</dbReference>
<dbReference type="EMBL" id="LMAZ01000012">
    <property type="protein sequence ID" value="RGP52479.1"/>
    <property type="molecule type" value="Genomic_DNA"/>
</dbReference>
<evidence type="ECO:0000313" key="3">
    <source>
        <dbReference type="Proteomes" id="UP000265411"/>
    </source>
</evidence>
<gene>
    <name evidence="2" type="ORF">ASB58_19120</name>
</gene>
<dbReference type="Proteomes" id="UP000265411">
    <property type="component" value="Unassembled WGS sequence"/>
</dbReference>
<evidence type="ECO:0000259" key="1">
    <source>
        <dbReference type="Pfam" id="PF11867"/>
    </source>
</evidence>
<feature type="domain" description="Type I restriction enzyme HindI endonuclease subunit-like C-terminal" evidence="1">
    <location>
        <begin position="26"/>
        <end position="54"/>
    </location>
</feature>
<evidence type="ECO:0000313" key="2">
    <source>
        <dbReference type="EMBL" id="RGP52479.1"/>
    </source>
</evidence>
<proteinExistence type="predicted"/>
<name>A0A395QYA6_9PSED</name>